<accession>A0A3N4KMG7</accession>
<sequence>MYDQRKPSLSSTPAAFITKGILSHTTSVSTPDELPATSSLGGYFSLSRSASNKKRRPSVAEIPPVYLYQGPPPTGPPPSSSGKGMFSRSNTSRGGDFVNASTSAPNGGVAVSSGGGGGSMGAGPQSPNALYETLHELAMKRIATLDYLRRAHEGRVYWFNTMLFTKADLQRTVYHDHKKLTRRANNYFILGNSLPAILDLGTSSPLDYLKAFNHLLQEYETHIALPPSRQPTRGHSSSISSSHSHHHPISTSALSLGRLPKLFSRSSSKPRRGSSANTPLTMTPAITPPSTAADNVSLFLERTRSASGNSTTLPSMPPTSSGGYPNSNLSSYNSNLSTTPATSTTELDLLPPLPMTSSTGTPPLPTSNPMFPPPIMNGDIYLYLSTPALPFEPDYYETFSTLCDVLIDAYQRVLGLVGAPDSCNQLVYEAFMKADTKVKKVVVTGVVKEFEEACKAAVKREIGGLGKEILGGLL</sequence>
<evidence type="ECO:0000313" key="3">
    <source>
        <dbReference type="Proteomes" id="UP000277580"/>
    </source>
</evidence>
<protein>
    <submittedName>
        <fullName evidence="2">Uncharacterized protein</fullName>
    </submittedName>
</protein>
<feature type="region of interest" description="Disordered" evidence="1">
    <location>
        <begin position="225"/>
        <end position="291"/>
    </location>
</feature>
<name>A0A3N4KMG7_9PEZI</name>
<feature type="compositionally biased region" description="Polar residues" evidence="1">
    <location>
        <begin position="87"/>
        <end position="104"/>
    </location>
</feature>
<evidence type="ECO:0000256" key="1">
    <source>
        <dbReference type="SAM" id="MobiDB-lite"/>
    </source>
</evidence>
<dbReference type="PANTHER" id="PTHR37332">
    <property type="entry name" value="EXPRESSED PROTEIN"/>
    <property type="match status" value="1"/>
</dbReference>
<reference evidence="2 3" key="1">
    <citation type="journal article" date="2018" name="Nat. Ecol. Evol.">
        <title>Pezizomycetes genomes reveal the molecular basis of ectomycorrhizal truffle lifestyle.</title>
        <authorList>
            <person name="Murat C."/>
            <person name="Payen T."/>
            <person name="Noel B."/>
            <person name="Kuo A."/>
            <person name="Morin E."/>
            <person name="Chen J."/>
            <person name="Kohler A."/>
            <person name="Krizsan K."/>
            <person name="Balestrini R."/>
            <person name="Da Silva C."/>
            <person name="Montanini B."/>
            <person name="Hainaut M."/>
            <person name="Levati E."/>
            <person name="Barry K.W."/>
            <person name="Belfiori B."/>
            <person name="Cichocki N."/>
            <person name="Clum A."/>
            <person name="Dockter R.B."/>
            <person name="Fauchery L."/>
            <person name="Guy J."/>
            <person name="Iotti M."/>
            <person name="Le Tacon F."/>
            <person name="Lindquist E.A."/>
            <person name="Lipzen A."/>
            <person name="Malagnac F."/>
            <person name="Mello A."/>
            <person name="Molinier V."/>
            <person name="Miyauchi S."/>
            <person name="Poulain J."/>
            <person name="Riccioni C."/>
            <person name="Rubini A."/>
            <person name="Sitrit Y."/>
            <person name="Splivallo R."/>
            <person name="Traeger S."/>
            <person name="Wang M."/>
            <person name="Zifcakova L."/>
            <person name="Wipf D."/>
            <person name="Zambonelli A."/>
            <person name="Paolocci F."/>
            <person name="Nowrousian M."/>
            <person name="Ottonello S."/>
            <person name="Baldrian P."/>
            <person name="Spatafora J.W."/>
            <person name="Henrissat B."/>
            <person name="Nagy L.G."/>
            <person name="Aury J.M."/>
            <person name="Wincker P."/>
            <person name="Grigoriev I.V."/>
            <person name="Bonfante P."/>
            <person name="Martin F.M."/>
        </authorList>
    </citation>
    <scope>NUCLEOTIDE SEQUENCE [LARGE SCALE GENOMIC DNA]</scope>
    <source>
        <strain evidence="2 3">CCBAS932</strain>
    </source>
</reference>
<organism evidence="2 3">
    <name type="scientific">Morchella conica CCBAS932</name>
    <dbReference type="NCBI Taxonomy" id="1392247"/>
    <lineage>
        <taxon>Eukaryota</taxon>
        <taxon>Fungi</taxon>
        <taxon>Dikarya</taxon>
        <taxon>Ascomycota</taxon>
        <taxon>Pezizomycotina</taxon>
        <taxon>Pezizomycetes</taxon>
        <taxon>Pezizales</taxon>
        <taxon>Morchellaceae</taxon>
        <taxon>Morchella</taxon>
    </lineage>
</organism>
<feature type="region of interest" description="Disordered" evidence="1">
    <location>
        <begin position="48"/>
        <end position="104"/>
    </location>
</feature>
<gene>
    <name evidence="2" type="ORF">P167DRAFT_576110</name>
</gene>
<dbReference type="OrthoDB" id="14339at2759"/>
<feature type="compositionally biased region" description="Low complexity" evidence="1">
    <location>
        <begin position="310"/>
        <end position="340"/>
    </location>
</feature>
<keyword evidence="3" id="KW-1185">Reference proteome</keyword>
<evidence type="ECO:0000313" key="2">
    <source>
        <dbReference type="EMBL" id="RPB10502.1"/>
    </source>
</evidence>
<dbReference type="PANTHER" id="PTHR37332:SF1">
    <property type="entry name" value="ELMO DOMAIN-CONTAINING PROTEIN"/>
    <property type="match status" value="1"/>
</dbReference>
<proteinExistence type="predicted"/>
<feature type="region of interest" description="Disordered" evidence="1">
    <location>
        <begin position="304"/>
        <end position="369"/>
    </location>
</feature>
<dbReference type="InParanoid" id="A0A3N4KMG7"/>
<dbReference type="Proteomes" id="UP000277580">
    <property type="component" value="Unassembled WGS sequence"/>
</dbReference>
<feature type="compositionally biased region" description="Pro residues" evidence="1">
    <location>
        <begin position="70"/>
        <end position="79"/>
    </location>
</feature>
<dbReference type="EMBL" id="ML119142">
    <property type="protein sequence ID" value="RPB10502.1"/>
    <property type="molecule type" value="Genomic_DNA"/>
</dbReference>
<dbReference type="AlphaFoldDB" id="A0A3N4KMG7"/>